<gene>
    <name evidence="1" type="ORF">KK1_001224</name>
</gene>
<dbReference type="EMBL" id="CM003613">
    <property type="protein sequence ID" value="KYP55021.1"/>
    <property type="molecule type" value="Genomic_DNA"/>
</dbReference>
<evidence type="ECO:0000313" key="1">
    <source>
        <dbReference type="EMBL" id="KYP55021.1"/>
    </source>
</evidence>
<dbReference type="Proteomes" id="UP000075243">
    <property type="component" value="Chromosome 11"/>
</dbReference>
<reference evidence="1 2" key="1">
    <citation type="journal article" date="2012" name="Nat. Biotechnol.">
        <title>Draft genome sequence of pigeonpea (Cajanus cajan), an orphan legume crop of resource-poor farmers.</title>
        <authorList>
            <person name="Varshney R.K."/>
            <person name="Chen W."/>
            <person name="Li Y."/>
            <person name="Bharti A.K."/>
            <person name="Saxena R.K."/>
            <person name="Schlueter J.A."/>
            <person name="Donoghue M.T."/>
            <person name="Azam S."/>
            <person name="Fan G."/>
            <person name="Whaley A.M."/>
            <person name="Farmer A.D."/>
            <person name="Sheridan J."/>
            <person name="Iwata A."/>
            <person name="Tuteja R."/>
            <person name="Penmetsa R.V."/>
            <person name="Wu W."/>
            <person name="Upadhyaya H.D."/>
            <person name="Yang S.P."/>
            <person name="Shah T."/>
            <person name="Saxena K.B."/>
            <person name="Michael T."/>
            <person name="McCombie W.R."/>
            <person name="Yang B."/>
            <person name="Zhang G."/>
            <person name="Yang H."/>
            <person name="Wang J."/>
            <person name="Spillane C."/>
            <person name="Cook D.R."/>
            <person name="May G.D."/>
            <person name="Xu X."/>
            <person name="Jackson S.A."/>
        </authorList>
    </citation>
    <scope>NUCLEOTIDE SEQUENCE [LARGE SCALE GENOMIC DNA]</scope>
    <source>
        <strain evidence="2">cv. Asha</strain>
    </source>
</reference>
<dbReference type="PANTHER" id="PTHR37227">
    <property type="entry name" value="OS01G0219000 PROTEIN"/>
    <property type="match status" value="1"/>
</dbReference>
<organism evidence="1 2">
    <name type="scientific">Cajanus cajan</name>
    <name type="common">Pigeon pea</name>
    <name type="synonym">Cajanus indicus</name>
    <dbReference type="NCBI Taxonomy" id="3821"/>
    <lineage>
        <taxon>Eukaryota</taxon>
        <taxon>Viridiplantae</taxon>
        <taxon>Streptophyta</taxon>
        <taxon>Embryophyta</taxon>
        <taxon>Tracheophyta</taxon>
        <taxon>Spermatophyta</taxon>
        <taxon>Magnoliopsida</taxon>
        <taxon>eudicotyledons</taxon>
        <taxon>Gunneridae</taxon>
        <taxon>Pentapetalae</taxon>
        <taxon>rosids</taxon>
        <taxon>fabids</taxon>
        <taxon>Fabales</taxon>
        <taxon>Fabaceae</taxon>
        <taxon>Papilionoideae</taxon>
        <taxon>50 kb inversion clade</taxon>
        <taxon>NPAAA clade</taxon>
        <taxon>indigoferoid/millettioid clade</taxon>
        <taxon>Phaseoleae</taxon>
        <taxon>Cajanus</taxon>
    </lineage>
</organism>
<name>A0A151SJV2_CAJCA</name>
<protein>
    <submittedName>
        <fullName evidence="1">Uncharacterized protein</fullName>
    </submittedName>
</protein>
<sequence>MCPANTFTPPSPPLATPFLISQPHTPSLFIVALSTPSLALFRRLHHSTPAASLLFPELPLSRPNHTVDLFALSPSALLAAVPFPVPAHRTHALTRALLSARMAPRSILVLDSLQPPNFRGSLSSDEMLAFKLKSSAKRKRAEVEKMLPGVPYYPFGSVVDGFGAVIFPPCQALNVRLCYFFSRYIRVSLRPHFFPGFWGQT</sequence>
<proteinExistence type="predicted"/>
<dbReference type="Gramene" id="C.cajan_01193.t">
    <property type="protein sequence ID" value="C.cajan_01193.t.cds1"/>
    <property type="gene ID" value="C.cajan_01193"/>
</dbReference>
<evidence type="ECO:0000313" key="2">
    <source>
        <dbReference type="Proteomes" id="UP000075243"/>
    </source>
</evidence>
<dbReference type="AlphaFoldDB" id="A0A151SJV2"/>
<dbReference type="STRING" id="3821.A0A151SJV2"/>
<dbReference type="PANTHER" id="PTHR37227:SF2">
    <property type="entry name" value="OS01G0219000 PROTEIN"/>
    <property type="match status" value="1"/>
</dbReference>
<keyword evidence="2" id="KW-1185">Reference proteome</keyword>
<accession>A0A151SJV2</accession>